<proteinExistence type="predicted"/>
<evidence type="ECO:0000256" key="1">
    <source>
        <dbReference type="SAM" id="Phobius"/>
    </source>
</evidence>
<keyword evidence="1" id="KW-0472">Membrane</keyword>
<feature type="chain" id="PRO_5021200861" evidence="2">
    <location>
        <begin position="19"/>
        <end position="192"/>
    </location>
</feature>
<evidence type="ECO:0000313" key="3">
    <source>
        <dbReference type="EMBL" id="TPX40820.1"/>
    </source>
</evidence>
<comment type="caution">
    <text evidence="3">The sequence shown here is derived from an EMBL/GenBank/DDBJ whole genome shotgun (WGS) entry which is preliminary data.</text>
</comment>
<gene>
    <name evidence="3" type="ORF">SeLEV6574_g06397</name>
</gene>
<keyword evidence="1" id="KW-1133">Transmembrane helix</keyword>
<keyword evidence="2" id="KW-0732">Signal</keyword>
<dbReference type="Proteomes" id="UP000320475">
    <property type="component" value="Unassembled WGS sequence"/>
</dbReference>
<dbReference type="AlphaFoldDB" id="A0A507CP02"/>
<reference evidence="3 4" key="1">
    <citation type="journal article" date="2019" name="Sci. Rep.">
        <title>Comparative genomics of chytrid fungi reveal insights into the obligate biotrophic and pathogenic lifestyle of Synchytrium endobioticum.</title>
        <authorList>
            <person name="van de Vossenberg B.T.L.H."/>
            <person name="Warris S."/>
            <person name="Nguyen H.D.T."/>
            <person name="van Gent-Pelzer M.P.E."/>
            <person name="Joly D.L."/>
            <person name="van de Geest H.C."/>
            <person name="Bonants P.J.M."/>
            <person name="Smith D.S."/>
            <person name="Levesque C.A."/>
            <person name="van der Lee T.A.J."/>
        </authorList>
    </citation>
    <scope>NUCLEOTIDE SEQUENCE [LARGE SCALE GENOMIC DNA]</scope>
    <source>
        <strain evidence="3 4">LEV6574</strain>
    </source>
</reference>
<organism evidence="3 4">
    <name type="scientific">Synchytrium endobioticum</name>
    <dbReference type="NCBI Taxonomy" id="286115"/>
    <lineage>
        <taxon>Eukaryota</taxon>
        <taxon>Fungi</taxon>
        <taxon>Fungi incertae sedis</taxon>
        <taxon>Chytridiomycota</taxon>
        <taxon>Chytridiomycota incertae sedis</taxon>
        <taxon>Chytridiomycetes</taxon>
        <taxon>Synchytriales</taxon>
        <taxon>Synchytriaceae</taxon>
        <taxon>Synchytrium</taxon>
    </lineage>
</organism>
<evidence type="ECO:0000256" key="2">
    <source>
        <dbReference type="SAM" id="SignalP"/>
    </source>
</evidence>
<protein>
    <submittedName>
        <fullName evidence="3">Uncharacterized protein</fullName>
    </submittedName>
</protein>
<keyword evidence="1" id="KW-0812">Transmembrane</keyword>
<name>A0A507CP02_9FUNG</name>
<accession>A0A507CP02</accession>
<feature type="signal peptide" evidence="2">
    <location>
        <begin position="1"/>
        <end position="18"/>
    </location>
</feature>
<feature type="transmembrane region" description="Helical" evidence="1">
    <location>
        <begin position="133"/>
        <end position="155"/>
    </location>
</feature>
<sequence length="192" mass="21480">MKSAVLALIVAFATTTFGMLPVDTSDVANGRQSGGKAVDLDELVSWTGSIAIVETDNSVGISYAEVVDPTASPPVKTEKKPCGKKLWDKLWFGYGNEHHGKHHEKEHEHHGKWSEDADKEEVQRRLEHLRHHLPIVILTSIFTLFLHAAMVIGIWECCIRKCLVKKTGYCALPPKDLEAVNDKKDLLPKYEE</sequence>
<dbReference type="EMBL" id="QEAM01000359">
    <property type="protein sequence ID" value="TPX40820.1"/>
    <property type="molecule type" value="Genomic_DNA"/>
</dbReference>
<dbReference type="VEuPathDB" id="FungiDB:SeMB42_g02588"/>
<evidence type="ECO:0000313" key="4">
    <source>
        <dbReference type="Proteomes" id="UP000320475"/>
    </source>
</evidence>